<evidence type="ECO:0000313" key="9">
    <source>
        <dbReference type="EMBL" id="KAB7505648.1"/>
    </source>
</evidence>
<dbReference type="GO" id="GO:0005524">
    <property type="term" value="F:ATP binding"/>
    <property type="evidence" value="ECO:0007669"/>
    <property type="project" value="UniProtKB-UniRule"/>
</dbReference>
<accession>A0A5N5THR1</accession>
<dbReference type="OrthoDB" id="10259640at2759"/>
<name>A0A5N5THR1_9CRUS</name>
<evidence type="ECO:0000256" key="3">
    <source>
        <dbReference type="ARBA" id="ARBA00022806"/>
    </source>
</evidence>
<evidence type="ECO:0000313" key="10">
    <source>
        <dbReference type="Proteomes" id="UP000326759"/>
    </source>
</evidence>
<dbReference type="InterPro" id="IPR025313">
    <property type="entry name" value="SPB4-like_CTE"/>
</dbReference>
<evidence type="ECO:0000256" key="7">
    <source>
        <dbReference type="SAM" id="MobiDB-lite"/>
    </source>
</evidence>
<dbReference type="Pfam" id="PF13959">
    <property type="entry name" value="CTE_SPB4"/>
    <property type="match status" value="1"/>
</dbReference>
<dbReference type="GO" id="GO:0003724">
    <property type="term" value="F:RNA helicase activity"/>
    <property type="evidence" value="ECO:0007669"/>
    <property type="project" value="UniProtKB-EC"/>
</dbReference>
<comment type="similarity">
    <text evidence="6">Belongs to the DEAD box helicase family.</text>
</comment>
<dbReference type="GO" id="GO:0016787">
    <property type="term" value="F:hydrolase activity"/>
    <property type="evidence" value="ECO:0007669"/>
    <property type="project" value="UniProtKB-KW"/>
</dbReference>
<keyword evidence="10" id="KW-1185">Reference proteome</keyword>
<dbReference type="EC" id="3.6.4.13" evidence="6"/>
<protein>
    <recommendedName>
        <fullName evidence="6">ATP-dependent RNA helicase</fullName>
        <ecNumber evidence="6">3.6.4.13</ecNumber>
    </recommendedName>
</protein>
<reference evidence="9 10" key="1">
    <citation type="journal article" date="2019" name="PLoS Biol.">
        <title>Sex chromosomes control vertical transmission of feminizing Wolbachia symbionts in an isopod.</title>
        <authorList>
            <person name="Becking T."/>
            <person name="Chebbi M.A."/>
            <person name="Giraud I."/>
            <person name="Moumen B."/>
            <person name="Laverre T."/>
            <person name="Caubet Y."/>
            <person name="Peccoud J."/>
            <person name="Gilbert C."/>
            <person name="Cordaux R."/>
        </authorList>
    </citation>
    <scope>NUCLEOTIDE SEQUENCE [LARGE SCALE GENOMIC DNA]</scope>
    <source>
        <strain evidence="9">ANa2</strain>
        <tissue evidence="9">Whole body excluding digestive tract and cuticle</tissue>
    </source>
</reference>
<keyword evidence="3 6" id="KW-0347">Helicase</keyword>
<dbReference type="InterPro" id="IPR001650">
    <property type="entry name" value="Helicase_C-like"/>
</dbReference>
<keyword evidence="1 6" id="KW-0547">Nucleotide-binding</keyword>
<dbReference type="Proteomes" id="UP000326759">
    <property type="component" value="Unassembled WGS sequence"/>
</dbReference>
<dbReference type="EMBL" id="SEYY01001160">
    <property type="protein sequence ID" value="KAB7505648.1"/>
    <property type="molecule type" value="Genomic_DNA"/>
</dbReference>
<sequence length="274" mass="31834">MSQNKKKNLQKETITTGEASTSYISLPQEKRFLVLNHFMRLNYNKKVIIYVSSPSFVQFCEEFMQVEGFPVLTIHEKQGKSTRKKTIQQFRESPSNILVCTDKVAKHLKNVNANVIVQYDPPFDIRMTSCESCECILFTIEEEMEFIRYLKSQHVNVELLDVSWTKLGNTQVKLEKYVKEKYAIYLGARQGYAGYLKAYRDHPNKEIFPLSNISVTKVAKSFGFRVAPFVDLNSSPLPVEEENSKKRTRSEDAESKNIKTRTIYKPVKKFKSKR</sequence>
<gene>
    <name evidence="9" type="ORF">Anas_04128</name>
</gene>
<comment type="function">
    <text evidence="6">RNA helicase.</text>
</comment>
<dbReference type="AlphaFoldDB" id="A0A5N5THR1"/>
<dbReference type="PANTHER" id="PTHR24031">
    <property type="entry name" value="RNA HELICASE"/>
    <property type="match status" value="1"/>
</dbReference>
<comment type="domain">
    <text evidence="6">The Q motif is unique to and characteristic of the DEAD box family of RNA helicases and controls ATP binding and hydrolysis.</text>
</comment>
<evidence type="ECO:0000256" key="6">
    <source>
        <dbReference type="RuleBase" id="RU365068"/>
    </source>
</evidence>
<keyword evidence="4 6" id="KW-0067">ATP-binding</keyword>
<keyword evidence="5 6" id="KW-0694">RNA-binding</keyword>
<dbReference type="SUPFAM" id="SSF52540">
    <property type="entry name" value="P-loop containing nucleoside triphosphate hydrolases"/>
    <property type="match status" value="1"/>
</dbReference>
<proteinExistence type="inferred from homology"/>
<comment type="catalytic activity">
    <reaction evidence="6">
        <text>ATP + H2O = ADP + phosphate + H(+)</text>
        <dbReference type="Rhea" id="RHEA:13065"/>
        <dbReference type="ChEBI" id="CHEBI:15377"/>
        <dbReference type="ChEBI" id="CHEBI:15378"/>
        <dbReference type="ChEBI" id="CHEBI:30616"/>
        <dbReference type="ChEBI" id="CHEBI:43474"/>
        <dbReference type="ChEBI" id="CHEBI:456216"/>
        <dbReference type="EC" id="3.6.4.13"/>
    </reaction>
</comment>
<evidence type="ECO:0000256" key="1">
    <source>
        <dbReference type="ARBA" id="ARBA00022741"/>
    </source>
</evidence>
<dbReference type="InterPro" id="IPR027417">
    <property type="entry name" value="P-loop_NTPase"/>
</dbReference>
<evidence type="ECO:0000256" key="5">
    <source>
        <dbReference type="ARBA" id="ARBA00022884"/>
    </source>
</evidence>
<comment type="caution">
    <text evidence="9">The sequence shown here is derived from an EMBL/GenBank/DDBJ whole genome shotgun (WGS) entry which is preliminary data.</text>
</comment>
<feature type="region of interest" description="Disordered" evidence="7">
    <location>
        <begin position="236"/>
        <end position="274"/>
    </location>
</feature>
<keyword evidence="2 6" id="KW-0378">Hydrolase</keyword>
<feature type="domain" description="ATP-dependent rRNA helicase SPB4-like C-terminal extension" evidence="8">
    <location>
        <begin position="169"/>
        <end position="232"/>
    </location>
</feature>
<dbReference type="GO" id="GO:0003723">
    <property type="term" value="F:RNA binding"/>
    <property type="evidence" value="ECO:0007669"/>
    <property type="project" value="UniProtKB-UniRule"/>
</dbReference>
<dbReference type="SMART" id="SM01178">
    <property type="entry name" value="DUF4217"/>
    <property type="match status" value="1"/>
</dbReference>
<organism evidence="9 10">
    <name type="scientific">Armadillidium nasatum</name>
    <dbReference type="NCBI Taxonomy" id="96803"/>
    <lineage>
        <taxon>Eukaryota</taxon>
        <taxon>Metazoa</taxon>
        <taxon>Ecdysozoa</taxon>
        <taxon>Arthropoda</taxon>
        <taxon>Crustacea</taxon>
        <taxon>Multicrustacea</taxon>
        <taxon>Malacostraca</taxon>
        <taxon>Eumalacostraca</taxon>
        <taxon>Peracarida</taxon>
        <taxon>Isopoda</taxon>
        <taxon>Oniscidea</taxon>
        <taxon>Crinocheta</taxon>
        <taxon>Armadillidiidae</taxon>
        <taxon>Armadillidium</taxon>
    </lineage>
</organism>
<feature type="compositionally biased region" description="Basic and acidic residues" evidence="7">
    <location>
        <begin position="242"/>
        <end position="257"/>
    </location>
</feature>
<evidence type="ECO:0000259" key="8">
    <source>
        <dbReference type="SMART" id="SM01178"/>
    </source>
</evidence>
<evidence type="ECO:0000256" key="2">
    <source>
        <dbReference type="ARBA" id="ARBA00022801"/>
    </source>
</evidence>
<dbReference type="Gene3D" id="3.40.50.300">
    <property type="entry name" value="P-loop containing nucleotide triphosphate hydrolases"/>
    <property type="match status" value="1"/>
</dbReference>
<evidence type="ECO:0000256" key="4">
    <source>
        <dbReference type="ARBA" id="ARBA00022840"/>
    </source>
</evidence>
<dbReference type="Pfam" id="PF00271">
    <property type="entry name" value="Helicase_C"/>
    <property type="match status" value="1"/>
</dbReference>